<sequence length="653" mass="74467">MPPNKEELHELLSYQDTHAPWFMLQEHHTEHLKRNLKFLRKLNSKSTLTLDELDRLSEQAIKEALSAYAPTKSQSPPFALPTTPAEFFHSRMSQSPYFYDISPYSDAPTQTLDSTLSTSKPSSIVTPEQVHGFPLNENEAFTATRYYSEDKSSYGKIVAKNGAFTATSKNLTEAQNIDLALEMSYQFLLDMPPDKKEIHINGSDKNIHQLHAALLYLQKEASPRFDHITFSFPEGMSINPDEQYITQHLGSFSESPRQVVQWQEFLKMELKTPSHSLDTDKPNSNKERAPLIDMERVFNSEELSQKDKSQLNEYQRYLQDDWIGGIKELKKHSGDTEFLMRSHEEFLQRTESAILLLRKSPTLKNECEALISLYMKTTQTYQKTLDGLYQNDLAYETQVKEVMSKLHQAHKEALEDCTHELSKHLQLALNSTVDLTETQQNTLKKHLSVMSEIDAILKSPEPLTDAMRRSFGTQMLHALNDLESINDYSKSPLFQHMKEFALEQSVAQNKITQTNSEGLLRASTQVKHRLNQFKSELQAPADSEVALNSELKDQLNSLKKQTGEFIDEIELEGKEIPLTLKELRTQLNSVSTKSNISTTEWDALKQHLVDVLPQIESNRSLTKACTALKKQMSTPLPEVSPPHVTPEGQGLTQ</sequence>
<comment type="caution">
    <text evidence="3">The sequence shown here is derived from an EMBL/GenBank/DDBJ whole genome shotgun (WGS) entry which is preliminary data.</text>
</comment>
<gene>
    <name evidence="3" type="ORF">ACD661_15550</name>
</gene>
<feature type="coiled-coil region" evidence="1">
    <location>
        <begin position="541"/>
        <end position="568"/>
    </location>
</feature>
<organism evidence="3 4">
    <name type="scientific">Legionella lytica</name>
    <dbReference type="NCBI Taxonomy" id="96232"/>
    <lineage>
        <taxon>Bacteria</taxon>
        <taxon>Pseudomonadati</taxon>
        <taxon>Pseudomonadota</taxon>
        <taxon>Gammaproteobacteria</taxon>
        <taxon>Legionellales</taxon>
        <taxon>Legionellaceae</taxon>
        <taxon>Legionella</taxon>
    </lineage>
</organism>
<name>A0ABW8DB75_9GAMM</name>
<dbReference type="RefSeq" id="WP_400188785.1">
    <property type="nucleotide sequence ID" value="NZ_JBGORX010000011.1"/>
</dbReference>
<accession>A0ABW8DB75</accession>
<proteinExistence type="predicted"/>
<dbReference type="Proteomes" id="UP001615550">
    <property type="component" value="Unassembled WGS sequence"/>
</dbReference>
<evidence type="ECO:0000256" key="1">
    <source>
        <dbReference type="SAM" id="Coils"/>
    </source>
</evidence>
<keyword evidence="1" id="KW-0175">Coiled coil</keyword>
<dbReference type="EMBL" id="JBGORX010000011">
    <property type="protein sequence ID" value="MFJ1269973.1"/>
    <property type="molecule type" value="Genomic_DNA"/>
</dbReference>
<evidence type="ECO:0000256" key="2">
    <source>
        <dbReference type="SAM" id="MobiDB-lite"/>
    </source>
</evidence>
<evidence type="ECO:0000313" key="3">
    <source>
        <dbReference type="EMBL" id="MFJ1269973.1"/>
    </source>
</evidence>
<protein>
    <recommendedName>
        <fullName evidence="5">Coiled coil protein</fullName>
    </recommendedName>
</protein>
<keyword evidence="4" id="KW-1185">Reference proteome</keyword>
<reference evidence="3 4" key="1">
    <citation type="submission" date="2024-08" db="EMBL/GenBank/DDBJ databases">
        <title>Draft Genome Sequence of Legionella lytica strain DSB2004, Isolated From a Fire Sprinkler System.</title>
        <authorList>
            <person name="Everhart A.D."/>
            <person name="Kidane D.T."/>
            <person name="Farone A.L."/>
            <person name="Farone M.B."/>
        </authorList>
    </citation>
    <scope>NUCLEOTIDE SEQUENCE [LARGE SCALE GENOMIC DNA]</scope>
    <source>
        <strain evidence="3 4">DSB2004</strain>
    </source>
</reference>
<feature type="region of interest" description="Disordered" evidence="2">
    <location>
        <begin position="632"/>
        <end position="653"/>
    </location>
</feature>
<evidence type="ECO:0008006" key="5">
    <source>
        <dbReference type="Google" id="ProtNLM"/>
    </source>
</evidence>
<evidence type="ECO:0000313" key="4">
    <source>
        <dbReference type="Proteomes" id="UP001615550"/>
    </source>
</evidence>